<dbReference type="AlphaFoldDB" id="A0A3M9M696"/>
<proteinExistence type="predicted"/>
<dbReference type="OrthoDB" id="3192509at2"/>
<comment type="caution">
    <text evidence="1">The sequence shown here is derived from an EMBL/GenBank/DDBJ whole genome shotgun (WGS) entry which is preliminary data.</text>
</comment>
<dbReference type="SUPFAM" id="SSF52540">
    <property type="entry name" value="P-loop containing nucleoside triphosphate hydrolases"/>
    <property type="match status" value="1"/>
</dbReference>
<keyword evidence="1" id="KW-0418">Kinase</keyword>
<keyword evidence="2" id="KW-1185">Reference proteome</keyword>
<dbReference type="EMBL" id="RJJQ01000015">
    <property type="protein sequence ID" value="RNI20695.1"/>
    <property type="molecule type" value="Genomic_DNA"/>
</dbReference>
<gene>
    <name evidence="1" type="ORF">EFY87_14020</name>
</gene>
<protein>
    <submittedName>
        <fullName evidence="1">Nucleoside/nucleotide kinase family protein</fullName>
    </submittedName>
</protein>
<organism evidence="1 2">
    <name type="scientific">Flexivirga caeni</name>
    <dbReference type="NCBI Taxonomy" id="2294115"/>
    <lineage>
        <taxon>Bacteria</taxon>
        <taxon>Bacillati</taxon>
        <taxon>Actinomycetota</taxon>
        <taxon>Actinomycetes</taxon>
        <taxon>Micrococcales</taxon>
        <taxon>Dermacoccaceae</taxon>
        <taxon>Flexivirga</taxon>
    </lineage>
</organism>
<dbReference type="Gene3D" id="3.40.50.300">
    <property type="entry name" value="P-loop containing nucleotide triphosphate hydrolases"/>
    <property type="match status" value="2"/>
</dbReference>
<name>A0A3M9M696_9MICO</name>
<reference evidence="1 2" key="1">
    <citation type="submission" date="2018-11" db="EMBL/GenBank/DDBJ databases">
        <title>Draft genome of Simplicispira Flexivirga sp. BO-16.</title>
        <authorList>
            <person name="Im W.T."/>
        </authorList>
    </citation>
    <scope>NUCLEOTIDE SEQUENCE [LARGE SCALE GENOMIC DNA]</scope>
    <source>
        <strain evidence="1 2">BO-16</strain>
    </source>
</reference>
<keyword evidence="1" id="KW-0808">Transferase</keyword>
<dbReference type="PANTHER" id="PTHR10285">
    <property type="entry name" value="URIDINE KINASE"/>
    <property type="match status" value="1"/>
</dbReference>
<sequence>MPQSLPVTWVQRLTLADAVPALLALAAGRDRAIVGITGPPGAGKSTAAAALAAACAVRGVPTVVVPMDGFHLSQSVLDTRGWAPVKGAPHTFDAAGYAALLARIRIERGQSVWAPNFERALEDPVAGSIEVPPGTRLVLTEGNYLLLPTDPWSRLPGLLDAIWYADTPDARRHDWLVARRVQFGDSVQEATGRALGSDERNAELVRSTRDRADALLQVE</sequence>
<accession>A0A3M9M696</accession>
<dbReference type="Proteomes" id="UP000271678">
    <property type="component" value="Unassembled WGS sequence"/>
</dbReference>
<dbReference type="NCBIfam" id="NF006743">
    <property type="entry name" value="PRK09270.1-2"/>
    <property type="match status" value="1"/>
</dbReference>
<evidence type="ECO:0000313" key="2">
    <source>
        <dbReference type="Proteomes" id="UP000271678"/>
    </source>
</evidence>
<dbReference type="GO" id="GO:0016301">
    <property type="term" value="F:kinase activity"/>
    <property type="evidence" value="ECO:0007669"/>
    <property type="project" value="UniProtKB-KW"/>
</dbReference>
<evidence type="ECO:0000313" key="1">
    <source>
        <dbReference type="EMBL" id="RNI20695.1"/>
    </source>
</evidence>
<dbReference type="InterPro" id="IPR027417">
    <property type="entry name" value="P-loop_NTPase"/>
</dbReference>